<sequence length="98" mass="10903">MFEILYRLSRAKLPVTVAGPRQIEKIRKLDAAGYIRAFIPASHVDCDNCLRQDPATVLDITPLGRSILSRGSEAKGISTMHRVSVFARHRDRSSGPSR</sequence>
<accession>A0A0H2LU34</accession>
<comment type="caution">
    <text evidence="1">The sequence shown here is derived from an EMBL/GenBank/DDBJ whole genome shotgun (WGS) entry which is preliminary data.</text>
</comment>
<evidence type="ECO:0000313" key="2">
    <source>
        <dbReference type="Proteomes" id="UP000035170"/>
    </source>
</evidence>
<proteinExistence type="predicted"/>
<dbReference type="EMBL" id="JZWI01000037">
    <property type="protein sequence ID" value="KLN53186.1"/>
    <property type="molecule type" value="Genomic_DNA"/>
</dbReference>
<organism evidence="1 2">
    <name type="scientific">Variovorax paradoxus</name>
    <dbReference type="NCBI Taxonomy" id="34073"/>
    <lineage>
        <taxon>Bacteria</taxon>
        <taxon>Pseudomonadati</taxon>
        <taxon>Pseudomonadota</taxon>
        <taxon>Betaproteobacteria</taxon>
        <taxon>Burkholderiales</taxon>
        <taxon>Comamonadaceae</taxon>
        <taxon>Variovorax</taxon>
    </lineage>
</organism>
<dbReference type="Proteomes" id="UP000035170">
    <property type="component" value="Unassembled WGS sequence"/>
</dbReference>
<dbReference type="PATRIC" id="fig|34073.19.peg.5812"/>
<name>A0A0H2LU34_VARPD</name>
<dbReference type="RefSeq" id="WP_155419727.1">
    <property type="nucleotide sequence ID" value="NZ_JZWI01000037.1"/>
</dbReference>
<reference evidence="1 2" key="1">
    <citation type="submission" date="2015-03" db="EMBL/GenBank/DDBJ databases">
        <title>Genome sequence of Variovorax paradoxus TBEA6.</title>
        <authorList>
            <person name="Poehlein A."/>
            <person name="Schuldes J."/>
            <person name="Wuebbeler J.H."/>
            <person name="Hiessl S."/>
            <person name="Steinbuechel A."/>
            <person name="Daniel R."/>
        </authorList>
    </citation>
    <scope>NUCLEOTIDE SEQUENCE [LARGE SCALE GENOMIC DNA]</scope>
    <source>
        <strain evidence="1 2">TBEA6</strain>
    </source>
</reference>
<gene>
    <name evidence="1" type="ORF">VPARA_56670</name>
</gene>
<dbReference type="AlphaFoldDB" id="A0A0H2LU34"/>
<protein>
    <submittedName>
        <fullName evidence="1">Uncharacterized protein</fullName>
    </submittedName>
</protein>
<evidence type="ECO:0000313" key="1">
    <source>
        <dbReference type="EMBL" id="KLN53186.1"/>
    </source>
</evidence>
<keyword evidence="2" id="KW-1185">Reference proteome</keyword>